<dbReference type="SUPFAM" id="SSF90112">
    <property type="entry name" value="Neurotransmitter-gated ion-channel transmembrane pore"/>
    <property type="match status" value="1"/>
</dbReference>
<reference evidence="20" key="1">
    <citation type="submission" date="2021-03" db="EMBL/GenBank/DDBJ databases">
        <authorList>
            <person name="Bekaert M."/>
        </authorList>
    </citation>
    <scope>NUCLEOTIDE SEQUENCE</scope>
</reference>
<keyword evidence="21" id="KW-1185">Reference proteome</keyword>
<evidence type="ECO:0000259" key="19">
    <source>
        <dbReference type="Pfam" id="PF02932"/>
    </source>
</evidence>
<evidence type="ECO:0000313" key="20">
    <source>
        <dbReference type="EMBL" id="CAG2190023.1"/>
    </source>
</evidence>
<keyword evidence="8" id="KW-0406">Ion transport</keyword>
<keyword evidence="6 17" id="KW-1133">Transmembrane helix</keyword>
<keyword evidence="14" id="KW-1071">Ligand-gated ion channel</keyword>
<dbReference type="FunFam" id="1.20.58.390:FF:000001">
    <property type="entry name" value="Neuronal nicotinic acetylcholine receptor subunit 3"/>
    <property type="match status" value="1"/>
</dbReference>
<feature type="transmembrane region" description="Helical" evidence="17">
    <location>
        <begin position="150"/>
        <end position="172"/>
    </location>
</feature>
<evidence type="ECO:0000256" key="1">
    <source>
        <dbReference type="ARBA" id="ARBA00009237"/>
    </source>
</evidence>
<keyword evidence="7" id="KW-0770">Synapse</keyword>
<dbReference type="EMBL" id="CAJPWZ010000309">
    <property type="protein sequence ID" value="CAG2190023.1"/>
    <property type="molecule type" value="Genomic_DNA"/>
</dbReference>
<feature type="transmembrane region" description="Helical" evidence="17">
    <location>
        <begin position="184"/>
        <end position="207"/>
    </location>
</feature>
<dbReference type="Proteomes" id="UP000683360">
    <property type="component" value="Unassembled WGS sequence"/>
</dbReference>
<evidence type="ECO:0000256" key="4">
    <source>
        <dbReference type="ARBA" id="ARBA00022692"/>
    </source>
</evidence>
<keyword evidence="13" id="KW-0628">Postsynaptic cell membrane</keyword>
<evidence type="ECO:0000259" key="18">
    <source>
        <dbReference type="Pfam" id="PF02931"/>
    </source>
</evidence>
<dbReference type="InterPro" id="IPR038050">
    <property type="entry name" value="Neuro_actylchol_rec"/>
</dbReference>
<evidence type="ECO:0000256" key="3">
    <source>
        <dbReference type="ARBA" id="ARBA00022475"/>
    </source>
</evidence>
<dbReference type="GO" id="GO:0007271">
    <property type="term" value="P:synaptic transmission, cholinergic"/>
    <property type="evidence" value="ECO:0007669"/>
    <property type="project" value="UniProtKB-ARBA"/>
</dbReference>
<dbReference type="GO" id="GO:0004888">
    <property type="term" value="F:transmembrane signaling receptor activity"/>
    <property type="evidence" value="ECO:0007669"/>
    <property type="project" value="InterPro"/>
</dbReference>
<evidence type="ECO:0000256" key="13">
    <source>
        <dbReference type="ARBA" id="ARBA00023257"/>
    </source>
</evidence>
<dbReference type="Pfam" id="PF02931">
    <property type="entry name" value="Neur_chan_LBD"/>
    <property type="match status" value="1"/>
</dbReference>
<evidence type="ECO:0000313" key="21">
    <source>
        <dbReference type="Proteomes" id="UP000683360"/>
    </source>
</evidence>
<feature type="domain" description="Neurotransmitter-gated ion-channel ligand-binding" evidence="18">
    <location>
        <begin position="2"/>
        <end position="118"/>
    </location>
</feature>
<dbReference type="Gene3D" id="2.70.170.10">
    <property type="entry name" value="Neurotransmitter-gated ion-channel ligand-binding domain"/>
    <property type="match status" value="1"/>
</dbReference>
<dbReference type="InterPro" id="IPR036734">
    <property type="entry name" value="Neur_chan_lig-bd_sf"/>
</dbReference>
<evidence type="ECO:0000256" key="16">
    <source>
        <dbReference type="ARBA" id="ARBA00034104"/>
    </source>
</evidence>
<evidence type="ECO:0000256" key="5">
    <source>
        <dbReference type="ARBA" id="ARBA00022729"/>
    </source>
</evidence>
<evidence type="ECO:0000256" key="15">
    <source>
        <dbReference type="ARBA" id="ARBA00023303"/>
    </source>
</evidence>
<organism evidence="20 21">
    <name type="scientific">Mytilus edulis</name>
    <name type="common">Blue mussel</name>
    <dbReference type="NCBI Taxonomy" id="6550"/>
    <lineage>
        <taxon>Eukaryota</taxon>
        <taxon>Metazoa</taxon>
        <taxon>Spiralia</taxon>
        <taxon>Lophotrochozoa</taxon>
        <taxon>Mollusca</taxon>
        <taxon>Bivalvia</taxon>
        <taxon>Autobranchia</taxon>
        <taxon>Pteriomorphia</taxon>
        <taxon>Mytilida</taxon>
        <taxon>Mytiloidea</taxon>
        <taxon>Mytilidae</taxon>
        <taxon>Mytilinae</taxon>
        <taxon>Mytilus</taxon>
    </lineage>
</organism>
<keyword evidence="15" id="KW-0407">Ion channel</keyword>
<keyword evidence="4 17" id="KW-0812">Transmembrane</keyword>
<comment type="subcellular location">
    <subcellularLocation>
        <location evidence="16">Postsynaptic cell membrane</location>
        <topology evidence="16">Multi-pass membrane protein</topology>
    </subcellularLocation>
</comment>
<dbReference type="AlphaFoldDB" id="A0A8S3Q5F7"/>
<dbReference type="InterPro" id="IPR018000">
    <property type="entry name" value="Neurotransmitter_ion_chnl_CS"/>
</dbReference>
<evidence type="ECO:0000256" key="8">
    <source>
        <dbReference type="ARBA" id="ARBA00023065"/>
    </source>
</evidence>
<keyword evidence="12" id="KW-0325">Glycoprotein</keyword>
<dbReference type="GO" id="GO:0005230">
    <property type="term" value="F:extracellular ligand-gated monoatomic ion channel activity"/>
    <property type="evidence" value="ECO:0007669"/>
    <property type="project" value="InterPro"/>
</dbReference>
<dbReference type="PANTHER" id="PTHR18945">
    <property type="entry name" value="NEUROTRANSMITTER GATED ION CHANNEL"/>
    <property type="match status" value="1"/>
</dbReference>
<evidence type="ECO:0000256" key="9">
    <source>
        <dbReference type="ARBA" id="ARBA00023136"/>
    </source>
</evidence>
<accession>A0A8S3Q5F7</accession>
<dbReference type="GO" id="GO:0045211">
    <property type="term" value="C:postsynaptic membrane"/>
    <property type="evidence" value="ECO:0007669"/>
    <property type="project" value="UniProtKB-SubCell"/>
</dbReference>
<evidence type="ECO:0000256" key="2">
    <source>
        <dbReference type="ARBA" id="ARBA00022448"/>
    </source>
</evidence>
<evidence type="ECO:0000256" key="6">
    <source>
        <dbReference type="ARBA" id="ARBA00022989"/>
    </source>
</evidence>
<comment type="similarity">
    <text evidence="1">Belongs to the ligand-gated ion channel (TC 1.A.9) family. Acetylcholine receptor (TC 1.A.9.1) subfamily.</text>
</comment>
<keyword evidence="11" id="KW-0675">Receptor</keyword>
<keyword evidence="10" id="KW-1015">Disulfide bond</keyword>
<evidence type="ECO:0000256" key="10">
    <source>
        <dbReference type="ARBA" id="ARBA00023157"/>
    </source>
</evidence>
<evidence type="ECO:0000256" key="17">
    <source>
        <dbReference type="SAM" id="Phobius"/>
    </source>
</evidence>
<feature type="transmembrane region" description="Helical" evidence="17">
    <location>
        <begin position="125"/>
        <end position="143"/>
    </location>
</feature>
<dbReference type="PROSITE" id="PS00236">
    <property type="entry name" value="NEUROTR_ION_CHANNEL"/>
    <property type="match status" value="1"/>
</dbReference>
<dbReference type="SUPFAM" id="SSF63712">
    <property type="entry name" value="Nicotinic receptor ligand binding domain-like"/>
    <property type="match status" value="1"/>
</dbReference>
<dbReference type="Gene3D" id="1.20.58.390">
    <property type="entry name" value="Neurotransmitter-gated ion-channel transmembrane domain"/>
    <property type="match status" value="2"/>
</dbReference>
<keyword evidence="3" id="KW-1003">Cell membrane</keyword>
<dbReference type="InterPro" id="IPR006202">
    <property type="entry name" value="Neur_chan_lig-bd"/>
</dbReference>
<feature type="domain" description="Neurotransmitter-gated ion-channel transmembrane" evidence="19">
    <location>
        <begin position="125"/>
        <end position="345"/>
    </location>
</feature>
<evidence type="ECO:0000256" key="12">
    <source>
        <dbReference type="ARBA" id="ARBA00023180"/>
    </source>
</evidence>
<comment type="caution">
    <text evidence="20">The sequence shown here is derived from an EMBL/GenBank/DDBJ whole genome shotgun (WGS) entry which is preliminary data.</text>
</comment>
<sequence>MTKATIHHTGLIIWEPPVIYKSACIIDVEYFPFDIQSCKMKFGSWTYDGNEIDLVHICSENQDIAGVLLTNGINFADFYSNVEWDVLSGTAIKNFKTYPCCPEPYIDVTFEITMKRKTLFHTVNLIMPCVAISFLTVIVFYLPSDSGEKITLSISILLSLTVFFLLLAEIIPPTSLVIPLLGKYLLFTMTAVTLSILATIITIRIHFHSPSTHKMSTSVKYIFLDLLPKLMFMERPKLESNMTTEHNTNYANQNTEMDNIRTRLLVLEEEKSCEGSAESGVETDASLPPQDLDYYKIIGLRNLDRIVDHMKRQDEELSIREDWKYVAMVIDRMFLIIFTVASLIGFFGVIAQAPTLYDTRIPVSEFLYNRSYCAYPT</sequence>
<dbReference type="GO" id="GO:0098655">
    <property type="term" value="P:monoatomic cation transmembrane transport"/>
    <property type="evidence" value="ECO:0007669"/>
    <property type="project" value="UniProtKB-ARBA"/>
</dbReference>
<dbReference type="OrthoDB" id="5975154at2759"/>
<keyword evidence="5" id="KW-0732">Signal</keyword>
<dbReference type="InterPro" id="IPR036719">
    <property type="entry name" value="Neuro-gated_channel_TM_sf"/>
</dbReference>
<keyword evidence="2" id="KW-0813">Transport</keyword>
<dbReference type="CDD" id="cd19064">
    <property type="entry name" value="LGIC_TM_nAChR"/>
    <property type="match status" value="1"/>
</dbReference>
<proteinExistence type="inferred from homology"/>
<dbReference type="FunFam" id="1.20.58.390:FF:000022">
    <property type="entry name" value="Nicotinic acetylcholine receptor subunit alpha4"/>
    <property type="match status" value="1"/>
</dbReference>
<evidence type="ECO:0000256" key="14">
    <source>
        <dbReference type="ARBA" id="ARBA00023286"/>
    </source>
</evidence>
<dbReference type="FunFam" id="2.70.170.10:FF:000060">
    <property type="entry name" value="Nicotinic acetylcholine receptor subunit alpha4"/>
    <property type="match status" value="1"/>
</dbReference>
<keyword evidence="9 17" id="KW-0472">Membrane</keyword>
<dbReference type="InterPro" id="IPR006029">
    <property type="entry name" value="Neurotrans-gated_channel_TM"/>
</dbReference>
<evidence type="ECO:0000256" key="11">
    <source>
        <dbReference type="ARBA" id="ARBA00023170"/>
    </source>
</evidence>
<feature type="transmembrane region" description="Helical" evidence="17">
    <location>
        <begin position="333"/>
        <end position="353"/>
    </location>
</feature>
<name>A0A8S3Q5F7_MYTED</name>
<evidence type="ECO:0000256" key="7">
    <source>
        <dbReference type="ARBA" id="ARBA00023018"/>
    </source>
</evidence>
<protein>
    <submittedName>
        <fullName evidence="20">CHRNN</fullName>
    </submittedName>
</protein>
<dbReference type="Pfam" id="PF02932">
    <property type="entry name" value="Neur_chan_memb"/>
    <property type="match status" value="1"/>
</dbReference>
<dbReference type="InterPro" id="IPR006201">
    <property type="entry name" value="Neur_channel"/>
</dbReference>
<gene>
    <name evidence="20" type="ORF">MEDL_5325</name>
</gene>